<keyword evidence="8" id="KW-1185">Reference proteome</keyword>
<name>A0AA36N9N8_9DINO</name>
<dbReference type="SUPFAM" id="SSF53335">
    <property type="entry name" value="S-adenosyl-L-methionine-dependent methyltransferases"/>
    <property type="match status" value="1"/>
</dbReference>
<evidence type="ECO:0000256" key="4">
    <source>
        <dbReference type="ARBA" id="ARBA00022679"/>
    </source>
</evidence>
<reference evidence="7" key="1">
    <citation type="submission" date="2023-08" db="EMBL/GenBank/DDBJ databases">
        <authorList>
            <person name="Chen Y."/>
            <person name="Shah S."/>
            <person name="Dougan E. K."/>
            <person name="Thang M."/>
            <person name="Chan C."/>
        </authorList>
    </citation>
    <scope>NUCLEOTIDE SEQUENCE</scope>
</reference>
<dbReference type="EC" id="2.1.1.33" evidence="2"/>
<sequence length="693" mass="77163">MLLELRRSFGLRELCGSEEAPKQLLRRLRSIVGDGGWDLQAAFDSPELPLKLELCSGEGEWVCAQAAKDAEGNWACVEHRRDRVFRTFSRAFLTGVSNLCFVAGDAAMLLQLLAPGSVAQVFVNFPEPPVRRGLGDGDAAGDDSAPHLLTVSTFKLIHRVLRAKGMLLVHSDNVTYLRQLAATIDRAGGFQNAPDPGEAVREGAEDASVQIWRGRPGPTAGVVEPQASSYFDRLWSHGRFKRRYFILVQRQKGKSGKRQKAKERRKAARMLQVRWLGTLPLLAAWTKERLVVSVAEPEPEQDSDSDGGPASCFNQHWPKLQNIAPTAHLALWPLQNFEEGRPPPGQPDTYSACFLGQHKVAGVQLDVLQYAENRESYLEETQILVMTKFLDFLERNADEEVLIALRGGVAVCVPAACAQGSELLKSAIEYIAYAVGFGDTAVWLPAPRENVDITLLALYSNWKVAPVAVSEGAAEPDAEAFGGGCIVGRVPASAQLCWSGAAHNVLLQEHKEEAACSPGSKKVEDLLRFLRRLPSNRRPAWLLCQESAQHEVWHGWVQDLQSGCRLGRALEIIERFAKSAWFWMATVYLHSFDLCESDHIPVHWRWYGDDFCSYHFFRDGRSPTWSGRRCWNRWGLFCPFGFAAALVVRAQALLALRYHAEAHEDLRMASAMLGSCHEFQLLPELWRGEAASL</sequence>
<dbReference type="InterPro" id="IPR029063">
    <property type="entry name" value="SAM-dependent_MTases_sf"/>
</dbReference>
<accession>A0AA36N9N8</accession>
<protein>
    <recommendedName>
        <fullName evidence="2">tRNA (guanine(46)-N(7))-methyltransferase</fullName>
        <ecNumber evidence="2">2.1.1.33</ecNumber>
    </recommendedName>
</protein>
<dbReference type="EMBL" id="CAUJNA010002824">
    <property type="protein sequence ID" value="CAJ1394403.1"/>
    <property type="molecule type" value="Genomic_DNA"/>
</dbReference>
<keyword evidence="5" id="KW-0949">S-adenosyl-L-methionine</keyword>
<evidence type="ECO:0000313" key="7">
    <source>
        <dbReference type="EMBL" id="CAJ1394403.1"/>
    </source>
</evidence>
<dbReference type="PANTHER" id="PTHR23417">
    <property type="entry name" value="3-DEOXY-D-MANNO-OCTULOSONIC-ACID TRANSFERASE/TRNA GUANINE-N 7 - -METHYLTRANSFERASE"/>
    <property type="match status" value="1"/>
</dbReference>
<evidence type="ECO:0000313" key="8">
    <source>
        <dbReference type="Proteomes" id="UP001178507"/>
    </source>
</evidence>
<gene>
    <name evidence="7" type="ORF">EVOR1521_LOCUS19063</name>
</gene>
<dbReference type="GO" id="GO:0008176">
    <property type="term" value="F:tRNA (guanine(46)-N7)-methyltransferase activity"/>
    <property type="evidence" value="ECO:0007669"/>
    <property type="project" value="UniProtKB-EC"/>
</dbReference>
<dbReference type="Pfam" id="PF02390">
    <property type="entry name" value="Methyltransf_4"/>
    <property type="match status" value="1"/>
</dbReference>
<dbReference type="Gene3D" id="3.40.50.150">
    <property type="entry name" value="Vaccinia Virus protein VP39"/>
    <property type="match status" value="1"/>
</dbReference>
<keyword evidence="6" id="KW-0819">tRNA processing</keyword>
<proteinExistence type="predicted"/>
<dbReference type="PANTHER" id="PTHR23417:SF14">
    <property type="entry name" value="PENTACOTRIPEPTIDE-REPEAT REGION OF PRORP DOMAIN-CONTAINING PROTEIN"/>
    <property type="match status" value="1"/>
</dbReference>
<organism evidence="7 8">
    <name type="scientific">Effrenium voratum</name>
    <dbReference type="NCBI Taxonomy" id="2562239"/>
    <lineage>
        <taxon>Eukaryota</taxon>
        <taxon>Sar</taxon>
        <taxon>Alveolata</taxon>
        <taxon>Dinophyceae</taxon>
        <taxon>Suessiales</taxon>
        <taxon>Symbiodiniaceae</taxon>
        <taxon>Effrenium</taxon>
    </lineage>
</organism>
<comment type="catalytic activity">
    <reaction evidence="1">
        <text>guanosine(46) in tRNA + S-adenosyl-L-methionine = N(7)-methylguanosine(46) in tRNA + S-adenosyl-L-homocysteine</text>
        <dbReference type="Rhea" id="RHEA:42708"/>
        <dbReference type="Rhea" id="RHEA-COMP:10188"/>
        <dbReference type="Rhea" id="RHEA-COMP:10189"/>
        <dbReference type="ChEBI" id="CHEBI:57856"/>
        <dbReference type="ChEBI" id="CHEBI:59789"/>
        <dbReference type="ChEBI" id="CHEBI:74269"/>
        <dbReference type="ChEBI" id="CHEBI:74480"/>
        <dbReference type="EC" id="2.1.1.33"/>
    </reaction>
</comment>
<dbReference type="GO" id="GO:0043527">
    <property type="term" value="C:tRNA methyltransferase complex"/>
    <property type="evidence" value="ECO:0007669"/>
    <property type="project" value="TreeGrafter"/>
</dbReference>
<dbReference type="InterPro" id="IPR003358">
    <property type="entry name" value="tRNA_(Gua-N-7)_MeTrfase_Trmb"/>
</dbReference>
<dbReference type="Proteomes" id="UP001178507">
    <property type="component" value="Unassembled WGS sequence"/>
</dbReference>
<evidence type="ECO:0000256" key="5">
    <source>
        <dbReference type="ARBA" id="ARBA00022691"/>
    </source>
</evidence>
<evidence type="ECO:0000256" key="6">
    <source>
        <dbReference type="ARBA" id="ARBA00022694"/>
    </source>
</evidence>
<keyword evidence="4" id="KW-0808">Transferase</keyword>
<dbReference type="PROSITE" id="PS51625">
    <property type="entry name" value="SAM_MT_TRMB"/>
    <property type="match status" value="1"/>
</dbReference>
<keyword evidence="3" id="KW-0489">Methyltransferase</keyword>
<dbReference type="AlphaFoldDB" id="A0AA36N9N8"/>
<evidence type="ECO:0000256" key="2">
    <source>
        <dbReference type="ARBA" id="ARBA00011977"/>
    </source>
</evidence>
<evidence type="ECO:0000256" key="3">
    <source>
        <dbReference type="ARBA" id="ARBA00022603"/>
    </source>
</evidence>
<evidence type="ECO:0000256" key="1">
    <source>
        <dbReference type="ARBA" id="ARBA00000142"/>
    </source>
</evidence>
<comment type="caution">
    <text evidence="7">The sequence shown here is derived from an EMBL/GenBank/DDBJ whole genome shotgun (WGS) entry which is preliminary data.</text>
</comment>